<evidence type="ECO:0000256" key="1">
    <source>
        <dbReference type="SAM" id="Phobius"/>
    </source>
</evidence>
<keyword evidence="1" id="KW-0812">Transmembrane</keyword>
<accession>A0ABS7CM16</accession>
<reference evidence="2 3" key="1">
    <citation type="submission" date="2021-07" db="EMBL/GenBank/DDBJ databases">
        <title>Paenibacillus radiodurans sp. nov., isolated from the southeastern edge of Tengger Desert.</title>
        <authorList>
            <person name="Zhang G."/>
        </authorList>
    </citation>
    <scope>NUCLEOTIDE SEQUENCE [LARGE SCALE GENOMIC DNA]</scope>
    <source>
        <strain evidence="2 3">CCM 7311</strain>
    </source>
</reference>
<protein>
    <recommendedName>
        <fullName evidence="4">Two-component sensor histidine kinase</fullName>
    </recommendedName>
</protein>
<evidence type="ECO:0008006" key="4">
    <source>
        <dbReference type="Google" id="ProtNLM"/>
    </source>
</evidence>
<keyword evidence="3" id="KW-1185">Reference proteome</keyword>
<feature type="non-terminal residue" evidence="2">
    <location>
        <position position="1"/>
    </location>
</feature>
<evidence type="ECO:0000313" key="3">
    <source>
        <dbReference type="Proteomes" id="UP001519887"/>
    </source>
</evidence>
<feature type="transmembrane region" description="Helical" evidence="1">
    <location>
        <begin position="138"/>
        <end position="157"/>
    </location>
</feature>
<organism evidence="2 3">
    <name type="scientific">Paenibacillus sepulcri</name>
    <dbReference type="NCBI Taxonomy" id="359917"/>
    <lineage>
        <taxon>Bacteria</taxon>
        <taxon>Bacillati</taxon>
        <taxon>Bacillota</taxon>
        <taxon>Bacilli</taxon>
        <taxon>Bacillales</taxon>
        <taxon>Paenibacillaceae</taxon>
        <taxon>Paenibacillus</taxon>
    </lineage>
</organism>
<keyword evidence="1" id="KW-0472">Membrane</keyword>
<name>A0ABS7CM16_9BACL</name>
<dbReference type="Proteomes" id="UP001519887">
    <property type="component" value="Unassembled WGS sequence"/>
</dbReference>
<comment type="caution">
    <text evidence="2">The sequence shown here is derived from an EMBL/GenBank/DDBJ whole genome shotgun (WGS) entry which is preliminary data.</text>
</comment>
<gene>
    <name evidence="2" type="ORF">K0U00_46740</name>
</gene>
<dbReference type="EMBL" id="JAHZIK010003078">
    <property type="protein sequence ID" value="MBW7461581.1"/>
    <property type="molecule type" value="Genomic_DNA"/>
</dbReference>
<keyword evidence="1" id="KW-1133">Transmembrane helix</keyword>
<sequence length="178" mass="19465">KFGVTSDRGAPLSSMTLIHKLPVISANPYGAFIIDLDPEEMNSLLRVLNPENSGAAFILNDSMNWVANGASKETEISPLAAALREEIAKGKIGEAFKFDWDGQKYAVGQYEMSKVGLTFVTATPLSLLSRPIIITSRLMLAASFFGLIIAFLLSWVATNQLYRPISRIVGLFRGRRIG</sequence>
<proteinExistence type="predicted"/>
<evidence type="ECO:0000313" key="2">
    <source>
        <dbReference type="EMBL" id="MBW7461581.1"/>
    </source>
</evidence>
<feature type="non-terminal residue" evidence="2">
    <location>
        <position position="178"/>
    </location>
</feature>